<proteinExistence type="predicted"/>
<evidence type="ECO:0000313" key="2">
    <source>
        <dbReference type="EMBL" id="GAI02450.1"/>
    </source>
</evidence>
<dbReference type="Gene3D" id="3.40.630.30">
    <property type="match status" value="1"/>
</dbReference>
<protein>
    <recommendedName>
        <fullName evidence="1">N-acetyltransferase domain-containing protein</fullName>
    </recommendedName>
</protein>
<dbReference type="PROSITE" id="PS51186">
    <property type="entry name" value="GNAT"/>
    <property type="match status" value="1"/>
</dbReference>
<dbReference type="EMBL" id="BARV01012176">
    <property type="protein sequence ID" value="GAI02450.1"/>
    <property type="molecule type" value="Genomic_DNA"/>
</dbReference>
<dbReference type="AlphaFoldDB" id="X1LJC7"/>
<name>X1LJC7_9ZZZZ</name>
<sequence>YWDKGYGVDAVTTLVNRIFRQTKLNRIYLKTLNSNARAQKCFRKCGFTPYGHLKKDGYSFVLMELHRKQWEKQQT</sequence>
<dbReference type="PANTHER" id="PTHR43415">
    <property type="entry name" value="SPERMIDINE N(1)-ACETYLTRANSFERASE"/>
    <property type="match status" value="1"/>
</dbReference>
<reference evidence="2" key="1">
    <citation type="journal article" date="2014" name="Front. Microbiol.">
        <title>High frequency of phylogenetically diverse reductive dehalogenase-homologous genes in deep subseafloor sedimentary metagenomes.</title>
        <authorList>
            <person name="Kawai M."/>
            <person name="Futagami T."/>
            <person name="Toyoda A."/>
            <person name="Takaki Y."/>
            <person name="Nishi S."/>
            <person name="Hori S."/>
            <person name="Arai W."/>
            <person name="Tsubouchi T."/>
            <person name="Morono Y."/>
            <person name="Uchiyama I."/>
            <person name="Ito T."/>
            <person name="Fujiyama A."/>
            <person name="Inagaki F."/>
            <person name="Takami H."/>
        </authorList>
    </citation>
    <scope>NUCLEOTIDE SEQUENCE</scope>
    <source>
        <strain evidence="2">Expedition CK06-06</strain>
    </source>
</reference>
<dbReference type="PANTHER" id="PTHR43415:SF3">
    <property type="entry name" value="GNAT-FAMILY ACETYLTRANSFERASE"/>
    <property type="match status" value="1"/>
</dbReference>
<feature type="non-terminal residue" evidence="2">
    <location>
        <position position="1"/>
    </location>
</feature>
<accession>X1LJC7</accession>
<dbReference type="Pfam" id="PF13302">
    <property type="entry name" value="Acetyltransf_3"/>
    <property type="match status" value="1"/>
</dbReference>
<dbReference type="SUPFAM" id="SSF55729">
    <property type="entry name" value="Acyl-CoA N-acyltransferases (Nat)"/>
    <property type="match status" value="1"/>
</dbReference>
<feature type="domain" description="N-acetyltransferase" evidence="1">
    <location>
        <begin position="1"/>
        <end position="68"/>
    </location>
</feature>
<gene>
    <name evidence="2" type="ORF">S06H3_22689</name>
</gene>
<dbReference type="InterPro" id="IPR016181">
    <property type="entry name" value="Acyl_CoA_acyltransferase"/>
</dbReference>
<comment type="caution">
    <text evidence="2">The sequence shown here is derived from an EMBL/GenBank/DDBJ whole genome shotgun (WGS) entry which is preliminary data.</text>
</comment>
<organism evidence="2">
    <name type="scientific">marine sediment metagenome</name>
    <dbReference type="NCBI Taxonomy" id="412755"/>
    <lineage>
        <taxon>unclassified sequences</taxon>
        <taxon>metagenomes</taxon>
        <taxon>ecological metagenomes</taxon>
    </lineage>
</organism>
<dbReference type="InterPro" id="IPR000182">
    <property type="entry name" value="GNAT_dom"/>
</dbReference>
<evidence type="ECO:0000259" key="1">
    <source>
        <dbReference type="PROSITE" id="PS51186"/>
    </source>
</evidence>
<dbReference type="GO" id="GO:0016747">
    <property type="term" value="F:acyltransferase activity, transferring groups other than amino-acyl groups"/>
    <property type="evidence" value="ECO:0007669"/>
    <property type="project" value="InterPro"/>
</dbReference>